<protein>
    <submittedName>
        <fullName evidence="1">Uncharacterized protein</fullName>
    </submittedName>
</protein>
<evidence type="ECO:0000313" key="1">
    <source>
        <dbReference type="EMBL" id="PZQ88449.1"/>
    </source>
</evidence>
<accession>A0A2W5RHL6</accession>
<dbReference type="EMBL" id="QFQJ01000057">
    <property type="protein sequence ID" value="PZQ88449.1"/>
    <property type="molecule type" value="Genomic_DNA"/>
</dbReference>
<organism evidence="1 2">
    <name type="scientific">Acinetobacter johnsonii</name>
    <dbReference type="NCBI Taxonomy" id="40214"/>
    <lineage>
        <taxon>Bacteria</taxon>
        <taxon>Pseudomonadati</taxon>
        <taxon>Pseudomonadota</taxon>
        <taxon>Gammaproteobacteria</taxon>
        <taxon>Moraxellales</taxon>
        <taxon>Moraxellaceae</taxon>
        <taxon>Acinetobacter</taxon>
    </lineage>
</organism>
<dbReference type="AlphaFoldDB" id="A0A2W5RHL6"/>
<gene>
    <name evidence="1" type="ORF">DI542_10850</name>
</gene>
<proteinExistence type="predicted"/>
<evidence type="ECO:0000313" key="2">
    <source>
        <dbReference type="Proteomes" id="UP000249282"/>
    </source>
</evidence>
<comment type="caution">
    <text evidence="1">The sequence shown here is derived from an EMBL/GenBank/DDBJ whole genome shotgun (WGS) entry which is preliminary data.</text>
</comment>
<dbReference type="Proteomes" id="UP000249282">
    <property type="component" value="Unassembled WGS sequence"/>
</dbReference>
<sequence>MNDANLPQQVIEDNIDFLIGDAVVLKNPNSDPQLLTISAFQPSQYYWIEGGELVHQDDVRTATTAELQAKRRLSEAEQALAEVP</sequence>
<name>A0A2W5RHL6_ACIJO</name>
<reference evidence="1 2" key="1">
    <citation type="submission" date="2017-11" db="EMBL/GenBank/DDBJ databases">
        <title>Infants hospitalized years apart are colonized by the same room-sourced microbial strains.</title>
        <authorList>
            <person name="Brooks B."/>
            <person name="Olm M.R."/>
            <person name="Firek B.A."/>
            <person name="Baker R."/>
            <person name="Thomas B.C."/>
            <person name="Morowitz M.J."/>
            <person name="Banfield J.F."/>
        </authorList>
    </citation>
    <scope>NUCLEOTIDE SEQUENCE [LARGE SCALE GENOMIC DNA]</scope>
    <source>
        <strain evidence="1">S2_003_000_R3_20</strain>
    </source>
</reference>